<protein>
    <submittedName>
        <fullName evidence="2">Competence damage-inducible protein A</fullName>
    </submittedName>
</protein>
<feature type="domain" description="CinA C-terminal" evidence="1">
    <location>
        <begin position="18"/>
        <end position="168"/>
    </location>
</feature>
<dbReference type="EMBL" id="CP007030">
    <property type="protein sequence ID" value="AHF01608.1"/>
    <property type="molecule type" value="Genomic_DNA"/>
</dbReference>
<dbReference type="SUPFAM" id="SSF142433">
    <property type="entry name" value="CinA-like"/>
    <property type="match status" value="1"/>
</dbReference>
<gene>
    <name evidence="2" type="ORF">THIAE_07440</name>
</gene>
<dbReference type="InParanoid" id="W0DWF5"/>
<dbReference type="STRING" id="717772.THIAE_07440"/>
<dbReference type="eggNOG" id="COG1546">
    <property type="taxonomic scope" value="Bacteria"/>
</dbReference>
<dbReference type="KEGG" id="tao:THIAE_07440"/>
<keyword evidence="3" id="KW-1185">Reference proteome</keyword>
<dbReference type="HOGENOM" id="CLU_030805_1_1_6"/>
<dbReference type="FunCoup" id="W0DWF5">
    <property type="interactions" value="29"/>
</dbReference>
<organism evidence="2 3">
    <name type="scientific">Thiomicrospira aerophila AL3</name>
    <dbReference type="NCBI Taxonomy" id="717772"/>
    <lineage>
        <taxon>Bacteria</taxon>
        <taxon>Pseudomonadati</taxon>
        <taxon>Pseudomonadota</taxon>
        <taxon>Gammaproteobacteria</taxon>
        <taxon>Thiotrichales</taxon>
        <taxon>Piscirickettsiaceae</taxon>
        <taxon>Thiomicrospira</taxon>
    </lineage>
</organism>
<evidence type="ECO:0000313" key="3">
    <source>
        <dbReference type="Proteomes" id="UP000005380"/>
    </source>
</evidence>
<dbReference type="InterPro" id="IPR036653">
    <property type="entry name" value="CinA-like_C"/>
</dbReference>
<dbReference type="Gene3D" id="3.90.950.20">
    <property type="entry name" value="CinA-like"/>
    <property type="match status" value="1"/>
</dbReference>
<proteinExistence type="predicted"/>
<accession>W0DWF5</accession>
<evidence type="ECO:0000313" key="2">
    <source>
        <dbReference type="EMBL" id="AHF01608.1"/>
    </source>
</evidence>
<dbReference type="Proteomes" id="UP000005380">
    <property type="component" value="Chromosome"/>
</dbReference>
<name>W0DWF5_9GAMM</name>
<dbReference type="InterPro" id="IPR008136">
    <property type="entry name" value="CinA_C"/>
</dbReference>
<sequence>MNIDINMDKEIAASVMVLAERMLAKQAWLATAESCTGGMIAQVVTDLPGSSGWFDRGFVTYSNDAKQQLLDVSTTLLAELGAVSEDCVEQMARGAISHSKADFVIACSGIAGPGGGTPDKPVGTVWMAWAYRAELGVSCISQRFCFDGDRHAIRQQTTLAGLQGLLKLLN</sequence>
<reference evidence="2 3" key="1">
    <citation type="submission" date="2013-12" db="EMBL/GenBank/DDBJ databases">
        <authorList>
            <consortium name="DOE Joint Genome Institute"/>
            <person name="Kappler U."/>
            <person name="Huntemann M."/>
            <person name="Han J."/>
            <person name="Chen A."/>
            <person name="Kyrpides N."/>
            <person name="Mavromatis K."/>
            <person name="Markowitz V."/>
            <person name="Palaniappan K."/>
            <person name="Ivanova N."/>
            <person name="Schaumberg A."/>
            <person name="Pati A."/>
            <person name="Liolios K."/>
            <person name="Nordberg H.P."/>
            <person name="Cantor M.N."/>
            <person name="Hua S.X."/>
            <person name="Woyke T."/>
        </authorList>
    </citation>
    <scope>NUCLEOTIDE SEQUENCE [LARGE SCALE GENOMIC DNA]</scope>
    <source>
        <strain evidence="3">AL2</strain>
    </source>
</reference>
<dbReference type="AlphaFoldDB" id="W0DWF5"/>
<dbReference type="Pfam" id="PF02464">
    <property type="entry name" value="CinA"/>
    <property type="match status" value="1"/>
</dbReference>
<dbReference type="NCBIfam" id="TIGR00199">
    <property type="entry name" value="PncC_domain"/>
    <property type="match status" value="1"/>
</dbReference>
<evidence type="ECO:0000259" key="1">
    <source>
        <dbReference type="Pfam" id="PF02464"/>
    </source>
</evidence>